<comment type="caution">
    <text evidence="1">The sequence shown here is derived from an EMBL/GenBank/DDBJ whole genome shotgun (WGS) entry which is preliminary data.</text>
</comment>
<dbReference type="EMBL" id="AXZG01000074">
    <property type="protein sequence ID" value="ERT63613.1"/>
    <property type="molecule type" value="Genomic_DNA"/>
</dbReference>
<name>U7UYT0_9MICC</name>
<organism evidence="1 2">
    <name type="scientific">Rothia aeria F0184</name>
    <dbReference type="NCBI Taxonomy" id="888019"/>
    <lineage>
        <taxon>Bacteria</taxon>
        <taxon>Bacillati</taxon>
        <taxon>Actinomycetota</taxon>
        <taxon>Actinomycetes</taxon>
        <taxon>Micrococcales</taxon>
        <taxon>Micrococcaceae</taxon>
        <taxon>Rothia</taxon>
    </lineage>
</organism>
<dbReference type="Proteomes" id="UP000017174">
    <property type="component" value="Unassembled WGS sequence"/>
</dbReference>
<gene>
    <name evidence="1" type="ORF">HMPREF0742_02666</name>
</gene>
<dbReference type="AlphaFoldDB" id="U7UYT0"/>
<accession>U7UYT0</accession>
<proteinExistence type="predicted"/>
<evidence type="ECO:0000313" key="1">
    <source>
        <dbReference type="EMBL" id="ERT63613.1"/>
    </source>
</evidence>
<evidence type="ECO:0000313" key="2">
    <source>
        <dbReference type="Proteomes" id="UP000017174"/>
    </source>
</evidence>
<sequence length="39" mass="4635">MWGTRPVFLLCPLKLIQFVCRNVLRVYYSAYNPYTAACY</sequence>
<protein>
    <submittedName>
        <fullName evidence="1">Uncharacterized protein</fullName>
    </submittedName>
</protein>
<dbReference type="HOGENOM" id="CLU_3316356_0_0_11"/>
<reference evidence="1 2" key="1">
    <citation type="submission" date="2013-08" db="EMBL/GenBank/DDBJ databases">
        <authorList>
            <person name="Weinstock G."/>
            <person name="Sodergren E."/>
            <person name="Wylie T."/>
            <person name="Fulton L."/>
            <person name="Fulton R."/>
            <person name="Fronick C."/>
            <person name="O'Laughlin M."/>
            <person name="Godfrey J."/>
            <person name="Miner T."/>
            <person name="Herter B."/>
            <person name="Appelbaum E."/>
            <person name="Cordes M."/>
            <person name="Lek S."/>
            <person name="Wollam A."/>
            <person name="Pepin K.H."/>
            <person name="Palsikar V.B."/>
            <person name="Mitreva M."/>
            <person name="Wilson R.K."/>
        </authorList>
    </citation>
    <scope>NUCLEOTIDE SEQUENCE [LARGE SCALE GENOMIC DNA]</scope>
    <source>
        <strain evidence="1 2">F0184</strain>
    </source>
</reference>